<dbReference type="EnsemblBacteria" id="AAS62734">
    <property type="protein sequence ID" value="AAS62734"/>
    <property type="gene ID" value="YP_2537"/>
</dbReference>
<dbReference type="Gene3D" id="2.60.40.2550">
    <property type="match status" value="1"/>
</dbReference>
<evidence type="ECO:0000313" key="5">
    <source>
        <dbReference type="Proteomes" id="UP000002490"/>
    </source>
</evidence>
<dbReference type="Proteomes" id="UP000001019">
    <property type="component" value="Chromosome"/>
</dbReference>
<evidence type="ECO:0000313" key="2">
    <source>
        <dbReference type="EMBL" id="AAM84884.1"/>
    </source>
</evidence>
<reference evidence="3" key="2">
    <citation type="submission" date="2003-04" db="EMBL/GenBank/DDBJ databases">
        <authorList>
            <person name="Song Y."/>
            <person name="Tong Z."/>
            <person name="Wang L."/>
            <person name="Han Y."/>
            <person name="Zhang J."/>
            <person name="Pei D."/>
            <person name="Wang J."/>
            <person name="Zhou D."/>
            <person name="Han Y."/>
            <person name="Pang X."/>
            <person name="Zhai J."/>
            <person name="Chen F."/>
            <person name="Qin H."/>
            <person name="Wang J."/>
            <person name="Li S."/>
            <person name="Guo Z."/>
            <person name="Ye C."/>
            <person name="Du Z."/>
            <person name="Lin W."/>
            <person name="Wang J."/>
            <person name="Yu J."/>
            <person name="Yang H."/>
            <person name="Wang J."/>
            <person name="Huang P."/>
            <person name="Yang R."/>
        </authorList>
    </citation>
    <scope>NUCLEOTIDE SEQUENCE</scope>
    <source>
        <strain evidence="3">91001</strain>
    </source>
</reference>
<organism evidence="3 4">
    <name type="scientific">Yersinia pestis</name>
    <dbReference type="NCBI Taxonomy" id="632"/>
    <lineage>
        <taxon>Bacteria</taxon>
        <taxon>Pseudomonadati</taxon>
        <taxon>Pseudomonadota</taxon>
        <taxon>Gammaproteobacteria</taxon>
        <taxon>Enterobacterales</taxon>
        <taxon>Yersiniaceae</taxon>
        <taxon>Yersinia</taxon>
    </lineage>
</organism>
<reference evidence="2 5" key="1">
    <citation type="journal article" date="2002" name="J. Bacteriol.">
        <title>Genome sequence of Yersinia pestis KIM.</title>
        <authorList>
            <person name="Deng W."/>
            <person name="Burland V."/>
            <person name="Plunkett G.III."/>
            <person name="Boutin A."/>
            <person name="Mayhew G.F."/>
            <person name="Liss P."/>
            <person name="Perna N.T."/>
            <person name="Rose D.J."/>
            <person name="Mau B."/>
            <person name="Zhou S."/>
            <person name="Schwartz D.C."/>
            <person name="Fetherston J.D."/>
            <person name="Lindler L.E."/>
            <person name="Brubaker R.R."/>
            <person name="Plana G.V."/>
            <person name="Straley S.C."/>
            <person name="McDonough K.A."/>
            <person name="Nilles M.L."/>
            <person name="Matson J.S."/>
            <person name="Blattner F.R."/>
            <person name="Perry R.D."/>
        </authorList>
    </citation>
    <scope>NUCLEOTIDE SEQUENCE [LARGE SCALE GENOMIC DNA]</scope>
    <source>
        <strain evidence="2">KIM</strain>
        <strain evidence="5">KIM10+ / Biovar Mediaevalis</strain>
    </source>
</reference>
<dbReference type="KEGG" id="ypm:YP_2537"/>
<dbReference type="HOGENOM" id="CLU_121977_0_0_6"/>
<evidence type="ECO:0000256" key="1">
    <source>
        <dbReference type="SAM" id="MobiDB-lite"/>
    </source>
</evidence>
<dbReference type="EMBL" id="AE017042">
    <property type="protein sequence ID" value="AAS62734.1"/>
    <property type="molecule type" value="Genomic_DNA"/>
</dbReference>
<accession>A0A0H2W647</accession>
<dbReference type="KEGG" id="ypk:y1310"/>
<reference evidence="4" key="3">
    <citation type="journal article" date="2004" name="DNA Res.">
        <title>Complete genome sequence of Yersinia pestis strain 91001, an isolate avirulent to humans.</title>
        <authorList>
            <person name="Song Y."/>
            <person name="Tong Z."/>
            <person name="Wang J."/>
            <person name="Wang L."/>
            <person name="Guo Z."/>
            <person name="Han Y."/>
            <person name="Zhang J."/>
            <person name="Pei D."/>
            <person name="Zhou D."/>
            <person name="Qin H."/>
            <person name="Pang X."/>
            <person name="Han Y."/>
            <person name="Zhai J."/>
            <person name="Li M."/>
            <person name="Cui B."/>
            <person name="Qi Z."/>
            <person name="Jin L."/>
            <person name="Dai R."/>
            <person name="Chen F."/>
            <person name="Li S."/>
            <person name="Ye C."/>
            <person name="Du Z."/>
            <person name="Lin W."/>
            <person name="Wang J."/>
            <person name="Yu J."/>
            <person name="Yang H."/>
            <person name="Wang J."/>
            <person name="Huang P."/>
            <person name="Yang R."/>
        </authorList>
    </citation>
    <scope>NUCLEOTIDE SEQUENCE [LARGE SCALE GENOMIC DNA]</scope>
    <source>
        <strain evidence="4">91001 / Biovar Mediaevalis</strain>
    </source>
</reference>
<feature type="region of interest" description="Disordered" evidence="1">
    <location>
        <begin position="1"/>
        <end position="23"/>
    </location>
</feature>
<evidence type="ECO:0008006" key="6">
    <source>
        <dbReference type="Google" id="ProtNLM"/>
    </source>
</evidence>
<dbReference type="OMA" id="HNAQRID"/>
<gene>
    <name evidence="2" type="ordered locus">y1310</name>
    <name evidence="3" type="ordered locus">YP_2537</name>
</gene>
<reference evidence="3" key="4">
    <citation type="submission" date="2016-05" db="EMBL/GenBank/DDBJ databases">
        <title>Reannotation of Yersinia pestis strain 91001 based on omics data.</title>
        <authorList>
            <person name="Yiqing M."/>
        </authorList>
    </citation>
    <scope>NUCLEOTIDE SEQUENCE</scope>
    <source>
        <strain evidence="3">91001</strain>
    </source>
</reference>
<evidence type="ECO:0000313" key="3">
    <source>
        <dbReference type="EMBL" id="AAS62734.1"/>
    </source>
</evidence>
<dbReference type="Proteomes" id="UP000002490">
    <property type="component" value="Chromosome"/>
</dbReference>
<name>A0A0H2W647_YERPE</name>
<proteinExistence type="predicted"/>
<evidence type="ECO:0000313" key="4">
    <source>
        <dbReference type="Proteomes" id="UP000001019"/>
    </source>
</evidence>
<protein>
    <recommendedName>
        <fullName evidence="6">N-acetylglucosamine-binding protein A</fullName>
    </recommendedName>
</protein>
<dbReference type="EMBL" id="AE009952">
    <property type="protein sequence ID" value="AAM84884.1"/>
    <property type="molecule type" value="Genomic_DNA"/>
</dbReference>
<sequence>MNAACSDIKEVRPIDGPSNESSRHTCSLKSVGYILLTLNKGTIMNKYNSVFLLVTLSAAIISFNTRAAEHGMITLNQNSGNLQPISPLVLLAAENGVLPSFEVQHLANSYNRYGNKVKIEFTMSSEQLINYYIYITNSTGVNYYETSGFINNSQKNINLEIEDIPLGNYNLVINAYNNDQNSMIKRYQIDIK</sequence>
<dbReference type="PIR" id="AE0355">
    <property type="entry name" value="AE0355"/>
</dbReference>
<dbReference type="AlphaFoldDB" id="A0A0H2W647"/>